<dbReference type="EMBL" id="GGEC01033018">
    <property type="protein sequence ID" value="MBX13502.1"/>
    <property type="molecule type" value="Transcribed_RNA"/>
</dbReference>
<protein>
    <recommendedName>
        <fullName evidence="4">Pentatricopeptide repeat-containing protein</fullName>
    </recommendedName>
</protein>
<evidence type="ECO:0008006" key="4">
    <source>
        <dbReference type="Google" id="ProtNLM"/>
    </source>
</evidence>
<dbReference type="AlphaFoldDB" id="A0A2P2L689"/>
<accession>A0A2P2L689</accession>
<dbReference type="PROSITE" id="PS51375">
    <property type="entry name" value="PPR"/>
    <property type="match status" value="1"/>
</dbReference>
<dbReference type="InterPro" id="IPR002885">
    <property type="entry name" value="PPR_rpt"/>
</dbReference>
<dbReference type="InterPro" id="IPR011990">
    <property type="entry name" value="TPR-like_helical_dom_sf"/>
</dbReference>
<name>A0A2P2L689_RHIMU</name>
<sequence>MFSLRSPILNKVYKNPNFLVSLAKRIKSLSQDQDVSVVLDNSARFLRKGSLSLTIRELGHMGLPVRALQTFCWAQRQPLLFPDDRILASTVEVLARNHELKIPFDLHKFTSLASWGVIQAMIRGFTRGGDLKLAWRLLCAAKHGKRIIEPSVYAKLILELGKNPDKHVLAATLLDELGEREDLNLSQQDCAAIMKVCVKLGRFHIAEALFNWYKQLHEPSVVMYTTLIHSLYSEMKYREALALVWEMENLNCLFDLPAYRVVIKLFVALNDLSRAGRYFSKLKEAGFSPTYDLYRDLISLYMVSGRLAKCKGILKEAEMAGFELDNEIRHMKAMYTETSQSRRECKKEQTEWDGKGK</sequence>
<keyword evidence="1" id="KW-0677">Repeat</keyword>
<dbReference type="PANTHER" id="PTHR47930">
    <property type="entry name" value="YALI0C12947P"/>
    <property type="match status" value="1"/>
</dbReference>
<feature type="repeat" description="PPR" evidence="2">
    <location>
        <begin position="255"/>
        <end position="289"/>
    </location>
</feature>
<reference evidence="3" key="1">
    <citation type="submission" date="2018-02" db="EMBL/GenBank/DDBJ databases">
        <title>Rhizophora mucronata_Transcriptome.</title>
        <authorList>
            <person name="Meera S.P."/>
            <person name="Sreeshan A."/>
            <person name="Augustine A."/>
        </authorList>
    </citation>
    <scope>NUCLEOTIDE SEQUENCE</scope>
    <source>
        <tissue evidence="3">Leaf</tissue>
    </source>
</reference>
<organism evidence="3">
    <name type="scientific">Rhizophora mucronata</name>
    <name type="common">Asiatic mangrove</name>
    <dbReference type="NCBI Taxonomy" id="61149"/>
    <lineage>
        <taxon>Eukaryota</taxon>
        <taxon>Viridiplantae</taxon>
        <taxon>Streptophyta</taxon>
        <taxon>Embryophyta</taxon>
        <taxon>Tracheophyta</taxon>
        <taxon>Spermatophyta</taxon>
        <taxon>Magnoliopsida</taxon>
        <taxon>eudicotyledons</taxon>
        <taxon>Gunneridae</taxon>
        <taxon>Pentapetalae</taxon>
        <taxon>rosids</taxon>
        <taxon>fabids</taxon>
        <taxon>Malpighiales</taxon>
        <taxon>Rhizophoraceae</taxon>
        <taxon>Rhizophora</taxon>
    </lineage>
</organism>
<dbReference type="PANTHER" id="PTHR47930:SF2">
    <property type="entry name" value="PENTATRICOPEPTIDE REPEAT PROTEIN (AFU_ORTHOLOGUE AFUA_8G04250)"/>
    <property type="match status" value="1"/>
</dbReference>
<dbReference type="Pfam" id="PF13812">
    <property type="entry name" value="PPR_3"/>
    <property type="match status" value="1"/>
</dbReference>
<evidence type="ECO:0000256" key="2">
    <source>
        <dbReference type="PROSITE-ProRule" id="PRU00708"/>
    </source>
</evidence>
<dbReference type="Gene3D" id="1.25.40.10">
    <property type="entry name" value="Tetratricopeptide repeat domain"/>
    <property type="match status" value="2"/>
</dbReference>
<proteinExistence type="predicted"/>
<evidence type="ECO:0000256" key="1">
    <source>
        <dbReference type="ARBA" id="ARBA00022737"/>
    </source>
</evidence>
<evidence type="ECO:0000313" key="3">
    <source>
        <dbReference type="EMBL" id="MBX13502.1"/>
    </source>
</evidence>